<feature type="compositionally biased region" description="Polar residues" evidence="1">
    <location>
        <begin position="421"/>
        <end position="430"/>
    </location>
</feature>
<evidence type="ECO:0000256" key="1">
    <source>
        <dbReference type="SAM" id="MobiDB-lite"/>
    </source>
</evidence>
<feature type="compositionally biased region" description="Basic and acidic residues" evidence="1">
    <location>
        <begin position="65"/>
        <end position="78"/>
    </location>
</feature>
<feature type="compositionally biased region" description="Basic and acidic residues" evidence="1">
    <location>
        <begin position="165"/>
        <end position="176"/>
    </location>
</feature>
<comment type="caution">
    <text evidence="2">The sequence shown here is derived from an EMBL/GenBank/DDBJ whole genome shotgun (WGS) entry which is preliminary data.</text>
</comment>
<gene>
    <name evidence="2" type="ORF">B0H67DRAFT_583720</name>
</gene>
<feature type="region of interest" description="Disordered" evidence="1">
    <location>
        <begin position="391"/>
        <end position="563"/>
    </location>
</feature>
<feature type="region of interest" description="Disordered" evidence="1">
    <location>
        <begin position="1"/>
        <end position="142"/>
    </location>
</feature>
<dbReference type="EMBL" id="JAUKUA010000005">
    <property type="protein sequence ID" value="KAK0710912.1"/>
    <property type="molecule type" value="Genomic_DNA"/>
</dbReference>
<keyword evidence="3" id="KW-1185">Reference proteome</keyword>
<feature type="compositionally biased region" description="Acidic residues" evidence="1">
    <location>
        <begin position="476"/>
        <end position="493"/>
    </location>
</feature>
<feature type="compositionally biased region" description="Polar residues" evidence="1">
    <location>
        <begin position="251"/>
        <end position="260"/>
    </location>
</feature>
<dbReference type="Proteomes" id="UP001172102">
    <property type="component" value="Unassembled WGS sequence"/>
</dbReference>
<feature type="compositionally biased region" description="Basic and acidic residues" evidence="1">
    <location>
        <begin position="515"/>
        <end position="533"/>
    </location>
</feature>
<feature type="compositionally biased region" description="Basic residues" evidence="1">
    <location>
        <begin position="1"/>
        <end position="19"/>
    </location>
</feature>
<evidence type="ECO:0000313" key="2">
    <source>
        <dbReference type="EMBL" id="KAK0710912.1"/>
    </source>
</evidence>
<feature type="compositionally biased region" description="Polar residues" evidence="1">
    <location>
        <begin position="346"/>
        <end position="357"/>
    </location>
</feature>
<feature type="compositionally biased region" description="Low complexity" evidence="1">
    <location>
        <begin position="289"/>
        <end position="300"/>
    </location>
</feature>
<organism evidence="2 3">
    <name type="scientific">Lasiosphaeris hirsuta</name>
    <dbReference type="NCBI Taxonomy" id="260670"/>
    <lineage>
        <taxon>Eukaryota</taxon>
        <taxon>Fungi</taxon>
        <taxon>Dikarya</taxon>
        <taxon>Ascomycota</taxon>
        <taxon>Pezizomycotina</taxon>
        <taxon>Sordariomycetes</taxon>
        <taxon>Sordariomycetidae</taxon>
        <taxon>Sordariales</taxon>
        <taxon>Lasiosphaeriaceae</taxon>
        <taxon>Lasiosphaeris</taxon>
    </lineage>
</organism>
<evidence type="ECO:0000313" key="3">
    <source>
        <dbReference type="Proteomes" id="UP001172102"/>
    </source>
</evidence>
<sequence length="605" mass="66291">MPRPKRTRVASRPAARQRRSSVTPPPTTKPATTQQEILPDAYSSDIYDVSDREKELRKTRGNAKPAEDQEGRARRDFEMNSEQGRAMEETMRRRDEAMKRLDNLTSTSRPLGVSSADNGAESPAIEYSRREESTMAATTRQARLTDASGLDLDDEIFGNLDDSLEDSHNAVDDTHSAHHTQSTNTSSFNVGMFRRRPRQSSIVGKDDAPIRPSSRGPNTPSVTSHLNLGKFKRRAREPSILGTAQKERAQRPQSRASNYESAAGEDSGPDDESTPLDKTKRHSGPSQIPAGSSSEPEASPVLPSRKRKSLEDQAGRGKRRTLNADVRSEEIHQSIEVGSTPPGSPSPQDNARPSTPLSDDPDMAPPASSGSSFSGSPVIWPSLDVLAHRTYHARKPAPAREQKTPELEDNDDDAASDASSLPSLTHSPNFVPTDVAKMRAKPKPTAPPLKISTADLTSLLPRRRHKAATTRGNSESDGEEYGSADHGDEEDELAYGARRRKAVAQPLGKSAAANRGDKGKGKAKAKETAEQRRLRTYGSQNKENEEEIVVGGSDAEEEEETGDSLFVSRWEEVTSGWVPVRFQGIWRRPYVVWILCCLLSGQLLL</sequence>
<feature type="compositionally biased region" description="Acidic residues" evidence="1">
    <location>
        <begin position="544"/>
        <end position="562"/>
    </location>
</feature>
<feature type="compositionally biased region" description="Basic and acidic residues" evidence="1">
    <location>
        <begin position="49"/>
        <end position="58"/>
    </location>
</feature>
<feature type="compositionally biased region" description="Basic and acidic residues" evidence="1">
    <location>
        <begin position="85"/>
        <end position="102"/>
    </location>
</feature>
<accession>A0AA40A7U6</accession>
<name>A0AA40A7U6_9PEZI</name>
<reference evidence="2" key="1">
    <citation type="submission" date="2023-06" db="EMBL/GenBank/DDBJ databases">
        <title>Genome-scale phylogeny and comparative genomics of the fungal order Sordariales.</title>
        <authorList>
            <consortium name="Lawrence Berkeley National Laboratory"/>
            <person name="Hensen N."/>
            <person name="Bonometti L."/>
            <person name="Westerberg I."/>
            <person name="Brannstrom I.O."/>
            <person name="Guillou S."/>
            <person name="Cros-Aarteil S."/>
            <person name="Calhoun S."/>
            <person name="Haridas S."/>
            <person name="Kuo A."/>
            <person name="Mondo S."/>
            <person name="Pangilinan J."/>
            <person name="Riley R."/>
            <person name="Labutti K."/>
            <person name="Andreopoulos B."/>
            <person name="Lipzen A."/>
            <person name="Chen C."/>
            <person name="Yanf M."/>
            <person name="Daum C."/>
            <person name="Ng V."/>
            <person name="Clum A."/>
            <person name="Steindorff A."/>
            <person name="Ohm R."/>
            <person name="Martin F."/>
            <person name="Silar P."/>
            <person name="Natvig D."/>
            <person name="Lalanne C."/>
            <person name="Gautier V."/>
            <person name="Ament-Velasquez S.L."/>
            <person name="Kruys A."/>
            <person name="Hutchinson M.I."/>
            <person name="Powell A.J."/>
            <person name="Barry K."/>
            <person name="Miller A.N."/>
            <person name="Grigoriev I.V."/>
            <person name="Debuchy R."/>
            <person name="Gladieux P."/>
            <person name="Thoren M.H."/>
            <person name="Johannesson H."/>
        </authorList>
    </citation>
    <scope>NUCLEOTIDE SEQUENCE</scope>
    <source>
        <strain evidence="2">SMH4607-1</strain>
    </source>
</reference>
<feature type="compositionally biased region" description="Polar residues" evidence="1">
    <location>
        <begin position="215"/>
        <end position="226"/>
    </location>
</feature>
<feature type="compositionally biased region" description="Polar residues" evidence="1">
    <location>
        <begin position="179"/>
        <end position="189"/>
    </location>
</feature>
<feature type="region of interest" description="Disordered" evidence="1">
    <location>
        <begin position="157"/>
        <end position="379"/>
    </location>
</feature>
<feature type="compositionally biased region" description="Low complexity" evidence="1">
    <location>
        <begin position="365"/>
        <end position="377"/>
    </location>
</feature>
<protein>
    <submittedName>
        <fullName evidence="2">Uncharacterized protein</fullName>
    </submittedName>
</protein>
<proteinExistence type="predicted"/>
<dbReference type="AlphaFoldDB" id="A0AA40A7U6"/>